<gene>
    <name evidence="1" type="ORF">Adu01nite_83780</name>
</gene>
<keyword evidence="2" id="KW-1185">Reference proteome</keyword>
<accession>A0ABQ3ZB25</accession>
<sequence>MNKTFEEAQSGRHEFTSSSLTPLRPVANLCTAGNCPTVYVSGTGTLVVQGYAVPAERAGIDVPEGELLVEIPLDLLTEAVRNLS</sequence>
<evidence type="ECO:0000313" key="1">
    <source>
        <dbReference type="EMBL" id="GIE07028.1"/>
    </source>
</evidence>
<organism evidence="1 2">
    <name type="scientific">Paractinoplanes durhamensis</name>
    <dbReference type="NCBI Taxonomy" id="113563"/>
    <lineage>
        <taxon>Bacteria</taxon>
        <taxon>Bacillati</taxon>
        <taxon>Actinomycetota</taxon>
        <taxon>Actinomycetes</taxon>
        <taxon>Micromonosporales</taxon>
        <taxon>Micromonosporaceae</taxon>
        <taxon>Paractinoplanes</taxon>
    </lineage>
</organism>
<name>A0ABQ3ZB25_9ACTN</name>
<comment type="caution">
    <text evidence="1">The sequence shown here is derived from an EMBL/GenBank/DDBJ whole genome shotgun (WGS) entry which is preliminary data.</text>
</comment>
<evidence type="ECO:0000313" key="2">
    <source>
        <dbReference type="Proteomes" id="UP000637628"/>
    </source>
</evidence>
<dbReference type="EMBL" id="BOML01000071">
    <property type="protein sequence ID" value="GIE07028.1"/>
    <property type="molecule type" value="Genomic_DNA"/>
</dbReference>
<reference evidence="1 2" key="1">
    <citation type="submission" date="2021-01" db="EMBL/GenBank/DDBJ databases">
        <title>Whole genome shotgun sequence of Actinoplanes durhamensis NBRC 14914.</title>
        <authorList>
            <person name="Komaki H."/>
            <person name="Tamura T."/>
        </authorList>
    </citation>
    <scope>NUCLEOTIDE SEQUENCE [LARGE SCALE GENOMIC DNA]</scope>
    <source>
        <strain evidence="1 2">NBRC 14914</strain>
    </source>
</reference>
<proteinExistence type="predicted"/>
<dbReference type="RefSeq" id="WP_239133117.1">
    <property type="nucleotide sequence ID" value="NZ_BAAATX010000028.1"/>
</dbReference>
<protein>
    <submittedName>
        <fullName evidence="1">Uncharacterized protein</fullName>
    </submittedName>
</protein>
<dbReference type="Proteomes" id="UP000637628">
    <property type="component" value="Unassembled WGS sequence"/>
</dbReference>